<protein>
    <recommendedName>
        <fullName evidence="8">CSD domain-containing protein</fullName>
    </recommendedName>
</protein>
<dbReference type="InterPro" id="IPR002059">
    <property type="entry name" value="CSP_DNA-bd"/>
</dbReference>
<keyword evidence="2" id="KW-0963">Cytoplasm</keyword>
<dbReference type="PANTHER" id="PTHR46565">
    <property type="entry name" value="COLD SHOCK DOMAIN PROTEIN 2"/>
    <property type="match status" value="1"/>
</dbReference>
<evidence type="ECO:0000256" key="5">
    <source>
        <dbReference type="ARBA" id="ARBA00023159"/>
    </source>
</evidence>
<dbReference type="PIRSF" id="PIRSF002599">
    <property type="entry name" value="Cold_shock_A"/>
    <property type="match status" value="1"/>
</dbReference>
<evidence type="ECO:0000256" key="7">
    <source>
        <dbReference type="SAM" id="MobiDB-lite"/>
    </source>
</evidence>
<feature type="domain" description="CSD" evidence="8">
    <location>
        <begin position="1"/>
        <end position="65"/>
    </location>
</feature>
<dbReference type="InterPro" id="IPR012340">
    <property type="entry name" value="NA-bd_OB-fold"/>
</dbReference>
<organism evidence="9">
    <name type="scientific">marine sediment metagenome</name>
    <dbReference type="NCBI Taxonomy" id="412755"/>
    <lineage>
        <taxon>unclassified sequences</taxon>
        <taxon>metagenomes</taxon>
        <taxon>ecological metagenomes</taxon>
    </lineage>
</organism>
<dbReference type="SUPFAM" id="SSF50249">
    <property type="entry name" value="Nucleic acid-binding proteins"/>
    <property type="match status" value="1"/>
</dbReference>
<evidence type="ECO:0000256" key="3">
    <source>
        <dbReference type="ARBA" id="ARBA00023015"/>
    </source>
</evidence>
<accession>X1JRL6</accession>
<dbReference type="Pfam" id="PF00313">
    <property type="entry name" value="CSD"/>
    <property type="match status" value="1"/>
</dbReference>
<comment type="subcellular location">
    <subcellularLocation>
        <location evidence="1">Cytoplasm</location>
    </subcellularLocation>
</comment>
<comment type="caution">
    <text evidence="9">The sequence shown here is derived from an EMBL/GenBank/DDBJ whole genome shotgun (WGS) entry which is preliminary data.</text>
</comment>
<dbReference type="InterPro" id="IPR012156">
    <property type="entry name" value="Cold_shock_CspA"/>
</dbReference>
<sequence length="71" mass="8166">MPKGTIRRLMDRGFGFIKTEQEEDLFFHRNDIEGVEFNSLNEGQEVEFERGQGRDGRPAAVKVRLAQPEGE</sequence>
<feature type="compositionally biased region" description="Basic and acidic residues" evidence="7">
    <location>
        <begin position="48"/>
        <end position="57"/>
    </location>
</feature>
<keyword evidence="6" id="KW-0804">Transcription</keyword>
<evidence type="ECO:0000256" key="1">
    <source>
        <dbReference type="ARBA" id="ARBA00004496"/>
    </source>
</evidence>
<dbReference type="GO" id="GO:0003677">
    <property type="term" value="F:DNA binding"/>
    <property type="evidence" value="ECO:0007669"/>
    <property type="project" value="UniProtKB-KW"/>
</dbReference>
<evidence type="ECO:0000256" key="6">
    <source>
        <dbReference type="ARBA" id="ARBA00023163"/>
    </source>
</evidence>
<proteinExistence type="predicted"/>
<dbReference type="GO" id="GO:0005737">
    <property type="term" value="C:cytoplasm"/>
    <property type="evidence" value="ECO:0007669"/>
    <property type="project" value="UniProtKB-SubCell"/>
</dbReference>
<name>X1JRL6_9ZZZZ</name>
<evidence type="ECO:0000313" key="9">
    <source>
        <dbReference type="EMBL" id="GAH96712.1"/>
    </source>
</evidence>
<evidence type="ECO:0000256" key="4">
    <source>
        <dbReference type="ARBA" id="ARBA00023125"/>
    </source>
</evidence>
<evidence type="ECO:0000259" key="8">
    <source>
        <dbReference type="PROSITE" id="PS51857"/>
    </source>
</evidence>
<keyword evidence="5" id="KW-0010">Activator</keyword>
<dbReference type="Gene3D" id="2.40.50.140">
    <property type="entry name" value="Nucleic acid-binding proteins"/>
    <property type="match status" value="1"/>
</dbReference>
<dbReference type="InterPro" id="IPR011129">
    <property type="entry name" value="CSD"/>
</dbReference>
<dbReference type="SMART" id="SM00357">
    <property type="entry name" value="CSP"/>
    <property type="match status" value="1"/>
</dbReference>
<reference evidence="9" key="1">
    <citation type="journal article" date="2014" name="Front. Microbiol.">
        <title>High frequency of phylogenetically diverse reductive dehalogenase-homologous genes in deep subseafloor sedimentary metagenomes.</title>
        <authorList>
            <person name="Kawai M."/>
            <person name="Futagami T."/>
            <person name="Toyoda A."/>
            <person name="Takaki Y."/>
            <person name="Nishi S."/>
            <person name="Hori S."/>
            <person name="Arai W."/>
            <person name="Tsubouchi T."/>
            <person name="Morono Y."/>
            <person name="Uchiyama I."/>
            <person name="Ito T."/>
            <person name="Fujiyama A."/>
            <person name="Inagaki F."/>
            <person name="Takami H."/>
        </authorList>
    </citation>
    <scope>NUCLEOTIDE SEQUENCE</scope>
    <source>
        <strain evidence="9">Expedition CK06-06</strain>
    </source>
</reference>
<evidence type="ECO:0000256" key="2">
    <source>
        <dbReference type="ARBA" id="ARBA00022490"/>
    </source>
</evidence>
<keyword evidence="4" id="KW-0238">DNA-binding</keyword>
<dbReference type="AlphaFoldDB" id="X1JRL6"/>
<dbReference type="PROSITE" id="PS51857">
    <property type="entry name" value="CSD_2"/>
    <property type="match status" value="1"/>
</dbReference>
<dbReference type="EMBL" id="BARV01002839">
    <property type="protein sequence ID" value="GAH96712.1"/>
    <property type="molecule type" value="Genomic_DNA"/>
</dbReference>
<feature type="region of interest" description="Disordered" evidence="7">
    <location>
        <begin position="48"/>
        <end position="71"/>
    </location>
</feature>
<keyword evidence="3" id="KW-0805">Transcription regulation</keyword>
<dbReference type="PANTHER" id="PTHR46565:SF20">
    <property type="entry name" value="COLD SHOCK DOMAIN-CONTAINING PROTEIN 4"/>
    <property type="match status" value="1"/>
</dbReference>
<gene>
    <name evidence="9" type="ORF">S06H3_07105</name>
</gene>